<comment type="caution">
    <text evidence="6">The sequence shown here is derived from an EMBL/GenBank/DDBJ whole genome shotgun (WGS) entry which is preliminary data.</text>
</comment>
<keyword evidence="2" id="KW-0229">DNA integration</keyword>
<dbReference type="InterPro" id="IPR002104">
    <property type="entry name" value="Integrase_catalytic"/>
</dbReference>
<dbReference type="PANTHER" id="PTHR30349:SF81">
    <property type="entry name" value="TYROSINE RECOMBINASE XERC"/>
    <property type="match status" value="1"/>
</dbReference>
<dbReference type="InterPro" id="IPR010998">
    <property type="entry name" value="Integrase_recombinase_N"/>
</dbReference>
<dbReference type="SUPFAM" id="SSF47823">
    <property type="entry name" value="lambda integrase-like, N-terminal domain"/>
    <property type="match status" value="1"/>
</dbReference>
<dbReference type="InterPro" id="IPR011010">
    <property type="entry name" value="DNA_brk_join_enz"/>
</dbReference>
<proteinExistence type="predicted"/>
<evidence type="ECO:0000313" key="6">
    <source>
        <dbReference type="EMBL" id="MDP5309038.1"/>
    </source>
</evidence>
<evidence type="ECO:0000256" key="4">
    <source>
        <dbReference type="ARBA" id="ARBA00023172"/>
    </source>
</evidence>
<dbReference type="InterPro" id="IPR050090">
    <property type="entry name" value="Tyrosine_recombinase_XerCD"/>
</dbReference>
<dbReference type="PROSITE" id="PS51898">
    <property type="entry name" value="TYR_RECOMBINASE"/>
    <property type="match status" value="1"/>
</dbReference>
<dbReference type="Gene3D" id="1.10.150.130">
    <property type="match status" value="1"/>
</dbReference>
<evidence type="ECO:0000259" key="5">
    <source>
        <dbReference type="PROSITE" id="PS51898"/>
    </source>
</evidence>
<protein>
    <submittedName>
        <fullName evidence="6">Tyrosine-type recombinase/integrase</fullName>
    </submittedName>
</protein>
<name>A0ABT9JGS7_9RHOB</name>
<evidence type="ECO:0000256" key="3">
    <source>
        <dbReference type="ARBA" id="ARBA00023125"/>
    </source>
</evidence>
<evidence type="ECO:0000256" key="1">
    <source>
        <dbReference type="ARBA" id="ARBA00022829"/>
    </source>
</evidence>
<reference evidence="6 7" key="1">
    <citation type="submission" date="2023-08" db="EMBL/GenBank/DDBJ databases">
        <authorList>
            <person name="Park J.-S."/>
        </authorList>
    </citation>
    <scope>NUCLEOTIDE SEQUENCE [LARGE SCALE GENOMIC DNA]</scope>
    <source>
        <strain evidence="6 7">2205BS29-5</strain>
    </source>
</reference>
<keyword evidence="7" id="KW-1185">Reference proteome</keyword>
<feature type="domain" description="Tyr recombinase" evidence="5">
    <location>
        <begin position="150"/>
        <end position="345"/>
    </location>
</feature>
<dbReference type="SUPFAM" id="SSF56349">
    <property type="entry name" value="DNA breaking-rejoining enzymes"/>
    <property type="match status" value="1"/>
</dbReference>
<dbReference type="Gene3D" id="1.10.443.10">
    <property type="entry name" value="Intergrase catalytic core"/>
    <property type="match status" value="1"/>
</dbReference>
<keyword evidence="4" id="KW-0233">DNA recombination</keyword>
<dbReference type="Proteomes" id="UP001224997">
    <property type="component" value="Unassembled WGS sequence"/>
</dbReference>
<dbReference type="EMBL" id="JAVAMQ010000031">
    <property type="protein sequence ID" value="MDP5309038.1"/>
    <property type="molecule type" value="Genomic_DNA"/>
</dbReference>
<dbReference type="InterPro" id="IPR013762">
    <property type="entry name" value="Integrase-like_cat_sf"/>
</dbReference>
<evidence type="ECO:0000256" key="2">
    <source>
        <dbReference type="ARBA" id="ARBA00022908"/>
    </source>
</evidence>
<dbReference type="RefSeq" id="WP_305964862.1">
    <property type="nucleotide sequence ID" value="NZ_JAVAMQ010000031.1"/>
</dbReference>
<keyword evidence="3" id="KW-0238">DNA-binding</keyword>
<dbReference type="Pfam" id="PF00589">
    <property type="entry name" value="Phage_integrase"/>
    <property type="match status" value="1"/>
</dbReference>
<gene>
    <name evidence="6" type="ORF">Q5Y72_18350</name>
</gene>
<sequence>MSDYQPLPLPAHLPAAELEALANLYRRGTPENTLRAWERDLAYITAWKLAAFGAALDWPETEAVALRFVLDHAADLTEAAGPARAAAEALIAAGLRRSLACPAPSTLDRRIASWRAFHRMKNLASPFEAPLIRQARAKARRAAARPRRRKSEHPITREVLEAMLATCDHSHRGLRDRAALMLGWASGGRRRSEIVALNRDDIDDRDFAADGLLRIRLLTTKTTGPDAAPRLPLKGRAARAVMRWIAAARIAEGPLFRPVSLADRPLPRRLSAHGLSVLLRHRLELAGYPPGFASAHGLRAGFLTQAALDGAPLPAAMQLSLHRSLNQAQQYYADVDITKNPATDLLED</sequence>
<dbReference type="PANTHER" id="PTHR30349">
    <property type="entry name" value="PHAGE INTEGRASE-RELATED"/>
    <property type="match status" value="1"/>
</dbReference>
<evidence type="ECO:0000313" key="7">
    <source>
        <dbReference type="Proteomes" id="UP001224997"/>
    </source>
</evidence>
<keyword evidence="1" id="KW-0159">Chromosome partition</keyword>
<accession>A0ABT9JGS7</accession>
<organism evidence="6 7">
    <name type="scientific">Paracoccus spongiarum</name>
    <dbReference type="NCBI Taxonomy" id="3064387"/>
    <lineage>
        <taxon>Bacteria</taxon>
        <taxon>Pseudomonadati</taxon>
        <taxon>Pseudomonadota</taxon>
        <taxon>Alphaproteobacteria</taxon>
        <taxon>Rhodobacterales</taxon>
        <taxon>Paracoccaceae</taxon>
        <taxon>Paracoccus</taxon>
    </lineage>
</organism>